<dbReference type="Proteomes" id="UP000613177">
    <property type="component" value="Unassembled WGS sequence"/>
</dbReference>
<dbReference type="AlphaFoldDB" id="A0A8H7VTY1"/>
<keyword evidence="2" id="KW-1185">Reference proteome</keyword>
<reference evidence="1" key="1">
    <citation type="submission" date="2021-01" db="EMBL/GenBank/DDBJ databases">
        <title>Metabolic potential, ecology and presence of endohyphal bacteria is reflected in genomic diversity of Mucoromycotina.</title>
        <authorList>
            <person name="Muszewska A."/>
            <person name="Okrasinska A."/>
            <person name="Steczkiewicz K."/>
            <person name="Drgas O."/>
            <person name="Orlowska M."/>
            <person name="Perlinska-Lenart U."/>
            <person name="Aleksandrzak-Piekarczyk T."/>
            <person name="Szatraj K."/>
            <person name="Zielenkiewicz U."/>
            <person name="Pilsyk S."/>
            <person name="Malc E."/>
            <person name="Mieczkowski P."/>
            <person name="Kruszewska J.S."/>
            <person name="Biernat P."/>
            <person name="Pawlowska J."/>
        </authorList>
    </citation>
    <scope>NUCLEOTIDE SEQUENCE</scope>
    <source>
        <strain evidence="1">WA0000018081</strain>
    </source>
</reference>
<name>A0A8H7VTY1_9FUNG</name>
<proteinExistence type="predicted"/>
<sequence>MKHQLEGSSANKAPTTNVIVDCDNVGSTVKTKAALLLHILTHSQHYSQASNGANLEIDTVAVTARLSGVRFMGTLNSGTWNPPRNTKSPLPVVPVVPKLYLTIHILSKFMLSIKCLTEVSREW</sequence>
<evidence type="ECO:0000313" key="1">
    <source>
        <dbReference type="EMBL" id="KAG2234456.1"/>
    </source>
</evidence>
<comment type="caution">
    <text evidence="1">The sequence shown here is derived from an EMBL/GenBank/DDBJ whole genome shotgun (WGS) entry which is preliminary data.</text>
</comment>
<protein>
    <submittedName>
        <fullName evidence="1">Uncharacterized protein</fullName>
    </submittedName>
</protein>
<evidence type="ECO:0000313" key="2">
    <source>
        <dbReference type="Proteomes" id="UP000613177"/>
    </source>
</evidence>
<gene>
    <name evidence="1" type="ORF">INT48_007204</name>
</gene>
<accession>A0A8H7VTY1</accession>
<organism evidence="1 2">
    <name type="scientific">Thamnidium elegans</name>
    <dbReference type="NCBI Taxonomy" id="101142"/>
    <lineage>
        <taxon>Eukaryota</taxon>
        <taxon>Fungi</taxon>
        <taxon>Fungi incertae sedis</taxon>
        <taxon>Mucoromycota</taxon>
        <taxon>Mucoromycotina</taxon>
        <taxon>Mucoromycetes</taxon>
        <taxon>Mucorales</taxon>
        <taxon>Mucorineae</taxon>
        <taxon>Mucoraceae</taxon>
        <taxon>Thamnidium</taxon>
    </lineage>
</organism>
<dbReference type="EMBL" id="JAEPRE010000053">
    <property type="protein sequence ID" value="KAG2234456.1"/>
    <property type="molecule type" value="Genomic_DNA"/>
</dbReference>